<dbReference type="GO" id="GO:0046983">
    <property type="term" value="F:protein dimerization activity"/>
    <property type="evidence" value="ECO:0007669"/>
    <property type="project" value="InterPro"/>
</dbReference>
<feature type="region of interest" description="Disordered" evidence="6">
    <location>
        <begin position="1"/>
        <end position="30"/>
    </location>
</feature>
<dbReference type="InterPro" id="IPR013767">
    <property type="entry name" value="PAS_fold"/>
</dbReference>
<dbReference type="SUPFAM" id="SSF55785">
    <property type="entry name" value="PYP-like sensor domain (PAS domain)"/>
    <property type="match status" value="2"/>
</dbReference>
<gene>
    <name evidence="9" type="ORF">GCK32_003437</name>
</gene>
<evidence type="ECO:0000259" key="8">
    <source>
        <dbReference type="PROSITE" id="PS50888"/>
    </source>
</evidence>
<dbReference type="InterPro" id="IPR039091">
    <property type="entry name" value="AHR/AHRR"/>
</dbReference>
<dbReference type="Pfam" id="PF00989">
    <property type="entry name" value="PAS"/>
    <property type="match status" value="1"/>
</dbReference>
<protein>
    <submittedName>
        <fullName evidence="9">Aryl hydrocarbon receptor</fullName>
    </submittedName>
</protein>
<name>A0AAN8G4H1_TRICO</name>
<comment type="caution">
    <text evidence="9">The sequence shown here is derived from an EMBL/GenBank/DDBJ whole genome shotgun (WGS) entry which is preliminary data.</text>
</comment>
<keyword evidence="3" id="KW-0238">DNA-binding</keyword>
<feature type="compositionally biased region" description="Basic residues" evidence="6">
    <location>
        <begin position="1"/>
        <end position="12"/>
    </location>
</feature>
<keyword evidence="10" id="KW-1185">Reference proteome</keyword>
<evidence type="ECO:0000256" key="6">
    <source>
        <dbReference type="SAM" id="MobiDB-lite"/>
    </source>
</evidence>
<proteinExistence type="predicted"/>
<dbReference type="SUPFAM" id="SSF47459">
    <property type="entry name" value="HLH, helix-loop-helix DNA-binding domain"/>
    <property type="match status" value="1"/>
</dbReference>
<dbReference type="InterPro" id="IPR011598">
    <property type="entry name" value="bHLH_dom"/>
</dbReference>
<feature type="domain" description="BHLH" evidence="8">
    <location>
        <begin position="18"/>
        <end position="71"/>
    </location>
</feature>
<dbReference type="GO" id="GO:0005634">
    <property type="term" value="C:nucleus"/>
    <property type="evidence" value="ECO:0007669"/>
    <property type="project" value="UniProtKB-SubCell"/>
</dbReference>
<evidence type="ECO:0000256" key="2">
    <source>
        <dbReference type="ARBA" id="ARBA00023015"/>
    </source>
</evidence>
<accession>A0AAN8G4H1</accession>
<evidence type="ECO:0000256" key="4">
    <source>
        <dbReference type="ARBA" id="ARBA00023163"/>
    </source>
</evidence>
<dbReference type="InterPro" id="IPR036638">
    <property type="entry name" value="HLH_DNA-bd_sf"/>
</dbReference>
<keyword evidence="2" id="KW-0805">Transcription regulation</keyword>
<dbReference type="GO" id="GO:0000976">
    <property type="term" value="F:transcription cis-regulatory region binding"/>
    <property type="evidence" value="ECO:0007669"/>
    <property type="project" value="TreeGrafter"/>
</dbReference>
<organism evidence="9 10">
    <name type="scientific">Trichostrongylus colubriformis</name>
    <name type="common">Black scour worm</name>
    <dbReference type="NCBI Taxonomy" id="6319"/>
    <lineage>
        <taxon>Eukaryota</taxon>
        <taxon>Metazoa</taxon>
        <taxon>Ecdysozoa</taxon>
        <taxon>Nematoda</taxon>
        <taxon>Chromadorea</taxon>
        <taxon>Rhabditida</taxon>
        <taxon>Rhabditina</taxon>
        <taxon>Rhabditomorpha</taxon>
        <taxon>Strongyloidea</taxon>
        <taxon>Trichostrongylidae</taxon>
        <taxon>Trichostrongylus</taxon>
    </lineage>
</organism>
<dbReference type="GO" id="GO:0004879">
    <property type="term" value="F:nuclear receptor activity"/>
    <property type="evidence" value="ECO:0007669"/>
    <property type="project" value="TreeGrafter"/>
</dbReference>
<dbReference type="Pfam" id="PF14598">
    <property type="entry name" value="PAS_11"/>
    <property type="match status" value="1"/>
</dbReference>
<feature type="domain" description="PAS" evidence="7">
    <location>
        <begin position="130"/>
        <end position="193"/>
    </location>
</feature>
<comment type="subcellular location">
    <subcellularLocation>
        <location evidence="1">Nucleus</location>
    </subcellularLocation>
</comment>
<evidence type="ECO:0000256" key="3">
    <source>
        <dbReference type="ARBA" id="ARBA00023125"/>
    </source>
</evidence>
<dbReference type="InterPro" id="IPR035965">
    <property type="entry name" value="PAS-like_dom_sf"/>
</dbReference>
<sequence length="605" mass="68080">MYASKRRQRNFKRVRDPPKPSTSTNPSKRHRERLNGELETVAGLLPYDPATISRLDKLSVLRLAVSFLQVKAHFHACLNSSPFICQFPMATHAYAYCPQSTIFSAVPTIYHSRTSQALIDPNEADFETIALKSLGGFLLIINDNGEIYYASENIENFLGFHQSDVLHQPLYDLIHSEDRDDIRQQLNLAYSLPPGSTNPQDLYEQENSQHLERNVNARFRCLLDNTCGFLRIDMRGKLLSLHGLPSSYVLGRSNPGPVMGMIAVCTPFVPPSSTDVLAEDQILKTKHQLDGTLVSMDDKVHAMLELSESELPISFYSLVHVEDAICLAEAHKEVIKNGSSGLLIYRLVSTKSNRTYFVQSSCRMFYKNGKPESIGLTHRLLNEVEGTMLLEKRSSLKAKLLSFDDSFLQSPRNLQSTAALPLPPPRDDTDRESPFVTPLPIATGPRTLKNSDFPLFPPALVSKMDHWSLLQPPLQEFSLPLPHTLPGEIPPWTADPWAGELYPHYHNQLNYQSSIPPLPRPTYHDLSTSECQQWHHTGHSHMNHNVHLTNMEDTSHLLVKDLPNGYPLAVDYNKVPVEYPMPTVLPPPANGFQFISEVTNTLLGQ</sequence>
<dbReference type="PANTHER" id="PTHR10649:SF12">
    <property type="entry name" value="SPINELESS, ISOFORM C"/>
    <property type="match status" value="1"/>
</dbReference>
<dbReference type="InterPro" id="IPR000014">
    <property type="entry name" value="PAS"/>
</dbReference>
<keyword evidence="9" id="KW-0675">Receptor</keyword>
<dbReference type="CDD" id="cd00130">
    <property type="entry name" value="PAS"/>
    <property type="match status" value="2"/>
</dbReference>
<dbReference type="EMBL" id="WIXE01001094">
    <property type="protein sequence ID" value="KAK5986000.1"/>
    <property type="molecule type" value="Genomic_DNA"/>
</dbReference>
<evidence type="ECO:0000259" key="7">
    <source>
        <dbReference type="PROSITE" id="PS50112"/>
    </source>
</evidence>
<dbReference type="PROSITE" id="PS50888">
    <property type="entry name" value="BHLH"/>
    <property type="match status" value="1"/>
</dbReference>
<dbReference type="AlphaFoldDB" id="A0AAN8G4H1"/>
<dbReference type="CDD" id="cd19696">
    <property type="entry name" value="bHLH-PAS_AhR_like"/>
    <property type="match status" value="1"/>
</dbReference>
<evidence type="ECO:0000313" key="9">
    <source>
        <dbReference type="EMBL" id="KAK5986000.1"/>
    </source>
</evidence>
<reference evidence="9 10" key="1">
    <citation type="submission" date="2019-10" db="EMBL/GenBank/DDBJ databases">
        <title>Assembly and Annotation for the nematode Trichostrongylus colubriformis.</title>
        <authorList>
            <person name="Martin J."/>
        </authorList>
    </citation>
    <scope>NUCLEOTIDE SEQUENCE [LARGE SCALE GENOMIC DNA]</scope>
    <source>
        <strain evidence="9">G859</strain>
        <tissue evidence="9">Whole worm</tissue>
    </source>
</reference>
<evidence type="ECO:0000256" key="5">
    <source>
        <dbReference type="ARBA" id="ARBA00023242"/>
    </source>
</evidence>
<evidence type="ECO:0000313" key="10">
    <source>
        <dbReference type="Proteomes" id="UP001331761"/>
    </source>
</evidence>
<dbReference type="Proteomes" id="UP001331761">
    <property type="component" value="Unassembled WGS sequence"/>
</dbReference>
<dbReference type="GO" id="GO:0006805">
    <property type="term" value="P:xenobiotic metabolic process"/>
    <property type="evidence" value="ECO:0007669"/>
    <property type="project" value="InterPro"/>
</dbReference>
<dbReference type="SMART" id="SM00091">
    <property type="entry name" value="PAS"/>
    <property type="match status" value="2"/>
</dbReference>
<dbReference type="Gene3D" id="3.30.450.20">
    <property type="entry name" value="PAS domain"/>
    <property type="match status" value="2"/>
</dbReference>
<dbReference type="PANTHER" id="PTHR10649">
    <property type="entry name" value="ARYL HYDROCARBON RECEPTOR"/>
    <property type="match status" value="1"/>
</dbReference>
<keyword evidence="4" id="KW-0804">Transcription</keyword>
<dbReference type="Gene3D" id="4.10.280.10">
    <property type="entry name" value="Helix-loop-helix DNA-binding domain"/>
    <property type="match status" value="1"/>
</dbReference>
<dbReference type="PROSITE" id="PS50112">
    <property type="entry name" value="PAS"/>
    <property type="match status" value="1"/>
</dbReference>
<dbReference type="GO" id="GO:0034751">
    <property type="term" value="C:aryl hydrocarbon receptor complex"/>
    <property type="evidence" value="ECO:0007669"/>
    <property type="project" value="TreeGrafter"/>
</dbReference>
<keyword evidence="5" id="KW-0539">Nucleus</keyword>
<evidence type="ECO:0000256" key="1">
    <source>
        <dbReference type="ARBA" id="ARBA00004123"/>
    </source>
</evidence>